<protein>
    <submittedName>
        <fullName evidence="1">Uncharacterized protein</fullName>
    </submittedName>
</protein>
<evidence type="ECO:0000313" key="2">
    <source>
        <dbReference type="Proteomes" id="UP001428817"/>
    </source>
</evidence>
<evidence type="ECO:0000313" key="1">
    <source>
        <dbReference type="EMBL" id="GAA5156485.1"/>
    </source>
</evidence>
<dbReference type="RefSeq" id="WP_185065987.1">
    <property type="nucleotide sequence ID" value="NZ_BAABJP010000014.1"/>
</dbReference>
<organism evidence="1 2">
    <name type="scientific">Pseudonocardia eucalypti</name>
    <dbReference type="NCBI Taxonomy" id="648755"/>
    <lineage>
        <taxon>Bacteria</taxon>
        <taxon>Bacillati</taxon>
        <taxon>Actinomycetota</taxon>
        <taxon>Actinomycetes</taxon>
        <taxon>Pseudonocardiales</taxon>
        <taxon>Pseudonocardiaceae</taxon>
        <taxon>Pseudonocardia</taxon>
    </lineage>
</organism>
<dbReference type="Proteomes" id="UP001428817">
    <property type="component" value="Unassembled WGS sequence"/>
</dbReference>
<accession>A0ABP9Q3P4</accession>
<comment type="caution">
    <text evidence="1">The sequence shown here is derived from an EMBL/GenBank/DDBJ whole genome shotgun (WGS) entry which is preliminary data.</text>
</comment>
<reference evidence="2" key="1">
    <citation type="journal article" date="2019" name="Int. J. Syst. Evol. Microbiol.">
        <title>The Global Catalogue of Microorganisms (GCM) 10K type strain sequencing project: providing services to taxonomists for standard genome sequencing and annotation.</title>
        <authorList>
            <consortium name="The Broad Institute Genomics Platform"/>
            <consortium name="The Broad Institute Genome Sequencing Center for Infectious Disease"/>
            <person name="Wu L."/>
            <person name="Ma J."/>
        </authorList>
    </citation>
    <scope>NUCLEOTIDE SEQUENCE [LARGE SCALE GENOMIC DNA]</scope>
    <source>
        <strain evidence="2">JCM 18303</strain>
    </source>
</reference>
<gene>
    <name evidence="1" type="ORF">GCM10023321_32300</name>
</gene>
<keyword evidence="2" id="KW-1185">Reference proteome</keyword>
<dbReference type="EMBL" id="BAABJP010000014">
    <property type="protein sequence ID" value="GAA5156485.1"/>
    <property type="molecule type" value="Genomic_DNA"/>
</dbReference>
<name>A0ABP9Q3P4_9PSEU</name>
<proteinExistence type="predicted"/>
<sequence>MVTSYVPPPIGQRKRDFADQAGKPTLLSPRALSRSGPVDVRAEELGEDTPFLGGVFPDAVVVVSTGGLSQHLETVGVLFLSLRQVVCLAAGRPIEAYGLAFGRHVGWCAEVAPR</sequence>